<organism evidence="8 9">
    <name type="scientific">Yersinia bercovieri</name>
    <dbReference type="NCBI Taxonomy" id="634"/>
    <lineage>
        <taxon>Bacteria</taxon>
        <taxon>Pseudomonadati</taxon>
        <taxon>Pseudomonadota</taxon>
        <taxon>Gammaproteobacteria</taxon>
        <taxon>Enterobacterales</taxon>
        <taxon>Yersiniaceae</taxon>
        <taxon>Yersinia</taxon>
    </lineage>
</organism>
<dbReference type="InterPro" id="IPR036162">
    <property type="entry name" value="Resolvase-like_N_sf"/>
</dbReference>
<proteinExistence type="inferred from homology"/>
<dbReference type="PANTHER" id="PTHR30461:SF26">
    <property type="entry name" value="RESOLVASE HOMOLOG YNEB"/>
    <property type="match status" value="1"/>
</dbReference>
<dbReference type="Pfam" id="PF00239">
    <property type="entry name" value="Resolvase"/>
    <property type="match status" value="1"/>
</dbReference>
<comment type="similarity">
    <text evidence="1">Belongs to the site-specific recombinase resolvase family.</text>
</comment>
<dbReference type="PROSITE" id="PS51736">
    <property type="entry name" value="RECOMBINASES_3"/>
    <property type="match status" value="1"/>
</dbReference>
<dbReference type="AlphaFoldDB" id="A0A2G4U705"/>
<dbReference type="SUPFAM" id="SSF53041">
    <property type="entry name" value="Resolvase-like"/>
    <property type="match status" value="1"/>
</dbReference>
<evidence type="ECO:0000256" key="5">
    <source>
        <dbReference type="PIRSR" id="PIRSR606118-50"/>
    </source>
</evidence>
<keyword evidence="3" id="KW-0238">DNA-binding</keyword>
<accession>A0A2G4U705</accession>
<evidence type="ECO:0000256" key="2">
    <source>
        <dbReference type="ARBA" id="ARBA00022908"/>
    </source>
</evidence>
<keyword evidence="4" id="KW-0233">DNA recombination</keyword>
<evidence type="ECO:0000313" key="8">
    <source>
        <dbReference type="EMBL" id="PHZ29004.1"/>
    </source>
</evidence>
<dbReference type="RefSeq" id="WP_032898501.1">
    <property type="nucleotide sequence ID" value="NZ_PEHN01000002.1"/>
</dbReference>
<sequence>MASFGYVRVSSKDQNVSRQVEALQNAGIEEQCLFIDKVSGKNTERPELQKLLNKVRAGDKVTVKSVDRLARNTKDLLSLLEELTTKGASVYFLDNSMMFDDSPTSKFMITMLGAVGELERSFIRQRQQEGIAIAKAKGGVFKGKARDEELHTRVKSYLTNSQLSADEIAKLCECGRATVFRIKKEMALS</sequence>
<evidence type="ECO:0000256" key="1">
    <source>
        <dbReference type="ARBA" id="ARBA00009913"/>
    </source>
</evidence>
<dbReference type="InterPro" id="IPR006119">
    <property type="entry name" value="Resolv_N"/>
</dbReference>
<feature type="domain" description="Resolvase/invertase-type recombinase catalytic" evidence="7">
    <location>
        <begin position="2"/>
        <end position="138"/>
    </location>
</feature>
<dbReference type="Gene3D" id="3.40.50.1390">
    <property type="entry name" value="Resolvase, N-terminal catalytic domain"/>
    <property type="match status" value="1"/>
</dbReference>
<dbReference type="Proteomes" id="UP000229378">
    <property type="component" value="Unassembled WGS sequence"/>
</dbReference>
<dbReference type="GO" id="GO:0000150">
    <property type="term" value="F:DNA strand exchange activity"/>
    <property type="evidence" value="ECO:0007669"/>
    <property type="project" value="InterPro"/>
</dbReference>
<dbReference type="InterPro" id="IPR006118">
    <property type="entry name" value="Recombinase_CS"/>
</dbReference>
<dbReference type="InterPro" id="IPR050639">
    <property type="entry name" value="SSR_resolvase"/>
</dbReference>
<dbReference type="GO" id="GO:0003677">
    <property type="term" value="F:DNA binding"/>
    <property type="evidence" value="ECO:0007669"/>
    <property type="project" value="UniProtKB-KW"/>
</dbReference>
<protein>
    <submittedName>
        <fullName evidence="8">DNA invertase Pin</fullName>
    </submittedName>
</protein>
<evidence type="ECO:0000256" key="3">
    <source>
        <dbReference type="ARBA" id="ARBA00023125"/>
    </source>
</evidence>
<evidence type="ECO:0000313" key="9">
    <source>
        <dbReference type="Proteomes" id="UP000229378"/>
    </source>
</evidence>
<dbReference type="GO" id="GO:0015074">
    <property type="term" value="P:DNA integration"/>
    <property type="evidence" value="ECO:0007669"/>
    <property type="project" value="UniProtKB-KW"/>
</dbReference>
<dbReference type="EMBL" id="PEHN01000002">
    <property type="protein sequence ID" value="PHZ29004.1"/>
    <property type="molecule type" value="Genomic_DNA"/>
</dbReference>
<feature type="active site" description="O-(5'-phospho-DNA)-serine intermediate" evidence="5 6">
    <location>
        <position position="10"/>
    </location>
</feature>
<dbReference type="PANTHER" id="PTHR30461">
    <property type="entry name" value="DNA-INVERTASE FROM LAMBDOID PROPHAGE"/>
    <property type="match status" value="1"/>
</dbReference>
<dbReference type="PROSITE" id="PS00397">
    <property type="entry name" value="RECOMBINASES_1"/>
    <property type="match status" value="1"/>
</dbReference>
<dbReference type="SMART" id="SM00857">
    <property type="entry name" value="Resolvase"/>
    <property type="match status" value="1"/>
</dbReference>
<gene>
    <name evidence="8" type="ORF">CS533_03180</name>
</gene>
<keyword evidence="2" id="KW-0229">DNA integration</keyword>
<reference evidence="8 9" key="1">
    <citation type="submission" date="2017-10" db="EMBL/GenBank/DDBJ databases">
        <authorList>
            <person name="Banno H."/>
            <person name="Chua N.-H."/>
        </authorList>
    </citation>
    <scope>NUCLEOTIDE SEQUENCE [LARGE SCALE GENOMIC DNA]</scope>
    <source>
        <strain evidence="8 9">SCPM-O-B-7607</strain>
    </source>
</reference>
<evidence type="ECO:0000259" key="7">
    <source>
        <dbReference type="PROSITE" id="PS51736"/>
    </source>
</evidence>
<dbReference type="CDD" id="cd03768">
    <property type="entry name" value="SR_ResInv"/>
    <property type="match status" value="1"/>
</dbReference>
<name>A0A2G4U705_YERBE</name>
<evidence type="ECO:0000256" key="4">
    <source>
        <dbReference type="ARBA" id="ARBA00023172"/>
    </source>
</evidence>
<evidence type="ECO:0000256" key="6">
    <source>
        <dbReference type="PROSITE-ProRule" id="PRU10137"/>
    </source>
</evidence>
<comment type="caution">
    <text evidence="8">The sequence shown here is derived from an EMBL/GenBank/DDBJ whole genome shotgun (WGS) entry which is preliminary data.</text>
</comment>